<reference evidence="1 2" key="1">
    <citation type="submission" date="2016-10" db="EMBL/GenBank/DDBJ databases">
        <authorList>
            <person name="de Groot N.N."/>
        </authorList>
    </citation>
    <scope>NUCLEOTIDE SEQUENCE [LARGE SCALE GENOMIC DNA]</scope>
    <source>
        <strain evidence="1 2">DSM 12271</strain>
    </source>
</reference>
<gene>
    <name evidence="1" type="ORF">SAMN04488528_10921</name>
</gene>
<dbReference type="EMBL" id="FOKI01000092">
    <property type="protein sequence ID" value="SFB47590.1"/>
    <property type="molecule type" value="Genomic_DNA"/>
</dbReference>
<protein>
    <submittedName>
        <fullName evidence="1">Uncharacterized protein</fullName>
    </submittedName>
</protein>
<dbReference type="STRING" id="84698.SAMN04488528_10921"/>
<sequence length="54" mass="6234">MFYSHDVIELKDHLPLGKSEEALVLNVLENTNKNFIDENFPKLEKGLGYEIKSI</sequence>
<organism evidence="1 2">
    <name type="scientific">Clostridium frigidicarnis</name>
    <dbReference type="NCBI Taxonomy" id="84698"/>
    <lineage>
        <taxon>Bacteria</taxon>
        <taxon>Bacillati</taxon>
        <taxon>Bacillota</taxon>
        <taxon>Clostridia</taxon>
        <taxon>Eubacteriales</taxon>
        <taxon>Clostridiaceae</taxon>
        <taxon>Clostridium</taxon>
    </lineage>
</organism>
<evidence type="ECO:0000313" key="2">
    <source>
        <dbReference type="Proteomes" id="UP000198619"/>
    </source>
</evidence>
<proteinExistence type="predicted"/>
<evidence type="ECO:0000313" key="1">
    <source>
        <dbReference type="EMBL" id="SFB47590.1"/>
    </source>
</evidence>
<keyword evidence="2" id="KW-1185">Reference proteome</keyword>
<name>A0A1I1BGH6_9CLOT</name>
<dbReference type="Proteomes" id="UP000198619">
    <property type="component" value="Unassembled WGS sequence"/>
</dbReference>
<dbReference type="AlphaFoldDB" id="A0A1I1BGH6"/>
<accession>A0A1I1BGH6</accession>